<evidence type="ECO:0000256" key="8">
    <source>
        <dbReference type="ARBA" id="ARBA00041348"/>
    </source>
</evidence>
<dbReference type="SUPFAM" id="SSF51735">
    <property type="entry name" value="NAD(P)-binding Rossmann-fold domains"/>
    <property type="match status" value="1"/>
</dbReference>
<dbReference type="STRING" id="1555241.A0A4P9XCL2"/>
<keyword evidence="3" id="KW-0521">NADP</keyword>
<evidence type="ECO:0000256" key="1">
    <source>
        <dbReference type="ARBA" id="ARBA00006484"/>
    </source>
</evidence>
<proteinExistence type="inferred from homology"/>
<evidence type="ECO:0000256" key="2">
    <source>
        <dbReference type="ARBA" id="ARBA00011738"/>
    </source>
</evidence>
<name>A0A4P9XCL2_9FUNG</name>
<dbReference type="EC" id="1.5.1.34" evidence="6"/>
<dbReference type="OrthoDB" id="1204at2759"/>
<evidence type="ECO:0000313" key="9">
    <source>
        <dbReference type="EMBL" id="RKP03197.1"/>
    </source>
</evidence>
<gene>
    <name evidence="9" type="ORF">CXG81DRAFT_29354</name>
</gene>
<dbReference type="Gene3D" id="3.40.50.720">
    <property type="entry name" value="NAD(P)-binding Rossmann-like Domain"/>
    <property type="match status" value="1"/>
</dbReference>
<dbReference type="GO" id="GO:0006559">
    <property type="term" value="P:L-phenylalanine catabolic process"/>
    <property type="evidence" value="ECO:0007669"/>
    <property type="project" value="TreeGrafter"/>
</dbReference>
<evidence type="ECO:0000256" key="7">
    <source>
        <dbReference type="ARBA" id="ARBA00039520"/>
    </source>
</evidence>
<evidence type="ECO:0000313" key="10">
    <source>
        <dbReference type="Proteomes" id="UP000274922"/>
    </source>
</evidence>
<keyword evidence="10" id="KW-1185">Reference proteome</keyword>
<evidence type="ECO:0000256" key="4">
    <source>
        <dbReference type="ARBA" id="ARBA00023002"/>
    </source>
</evidence>
<comment type="similarity">
    <text evidence="1">Belongs to the short-chain dehydrogenases/reductases (SDR) family.</text>
</comment>
<dbReference type="GO" id="GO:0004155">
    <property type="term" value="F:6,7-dihydropteridine reductase activity"/>
    <property type="evidence" value="ECO:0007669"/>
    <property type="project" value="UniProtKB-EC"/>
</dbReference>
<comment type="subunit">
    <text evidence="2">Homodimer.</text>
</comment>
<evidence type="ECO:0000256" key="3">
    <source>
        <dbReference type="ARBA" id="ARBA00022857"/>
    </source>
</evidence>
<reference evidence="10" key="1">
    <citation type="journal article" date="2018" name="Nat. Microbiol.">
        <title>Leveraging single-cell genomics to expand the fungal tree of life.</title>
        <authorList>
            <person name="Ahrendt S.R."/>
            <person name="Quandt C.A."/>
            <person name="Ciobanu D."/>
            <person name="Clum A."/>
            <person name="Salamov A."/>
            <person name="Andreopoulos B."/>
            <person name="Cheng J.F."/>
            <person name="Woyke T."/>
            <person name="Pelin A."/>
            <person name="Henrissat B."/>
            <person name="Reynolds N.K."/>
            <person name="Benny G.L."/>
            <person name="Smith M.E."/>
            <person name="James T.Y."/>
            <person name="Grigoriev I.V."/>
        </authorList>
    </citation>
    <scope>NUCLEOTIDE SEQUENCE [LARGE SCALE GENOMIC DNA]</scope>
    <source>
        <strain evidence="10">ATCC 52028</strain>
    </source>
</reference>
<dbReference type="PANTHER" id="PTHR15104">
    <property type="entry name" value="DIHYDROPTERIDINE REDUCTASE"/>
    <property type="match status" value="1"/>
</dbReference>
<dbReference type="InterPro" id="IPR036291">
    <property type="entry name" value="NAD(P)-bd_dom_sf"/>
</dbReference>
<dbReference type="GO" id="GO:0070402">
    <property type="term" value="F:NADPH binding"/>
    <property type="evidence" value="ECO:0007669"/>
    <property type="project" value="TreeGrafter"/>
</dbReference>
<dbReference type="EMBL" id="ML014127">
    <property type="protein sequence ID" value="RKP03197.1"/>
    <property type="molecule type" value="Genomic_DNA"/>
</dbReference>
<dbReference type="GO" id="GO:0005737">
    <property type="term" value="C:cytoplasm"/>
    <property type="evidence" value="ECO:0007669"/>
    <property type="project" value="TreeGrafter"/>
</dbReference>
<dbReference type="AlphaFoldDB" id="A0A4P9XCL2"/>
<dbReference type="FunFam" id="3.40.50.720:FF:000157">
    <property type="entry name" value="Quinoid dihydropteridine reductase"/>
    <property type="match status" value="1"/>
</dbReference>
<evidence type="ECO:0000256" key="6">
    <source>
        <dbReference type="ARBA" id="ARBA00039153"/>
    </source>
</evidence>
<dbReference type="GO" id="GO:0070404">
    <property type="term" value="F:NADH binding"/>
    <property type="evidence" value="ECO:0007669"/>
    <property type="project" value="TreeGrafter"/>
</dbReference>
<keyword evidence="4" id="KW-0560">Oxidoreductase</keyword>
<dbReference type="InterPro" id="IPR002347">
    <property type="entry name" value="SDR_fam"/>
</dbReference>
<dbReference type="GO" id="GO:0006729">
    <property type="term" value="P:tetrahydrobiopterin biosynthetic process"/>
    <property type="evidence" value="ECO:0007669"/>
    <property type="project" value="UniProtKB-KW"/>
</dbReference>
<dbReference type="Pfam" id="PF00106">
    <property type="entry name" value="adh_short"/>
    <property type="match status" value="1"/>
</dbReference>
<organism evidence="9 10">
    <name type="scientific">Caulochytrium protostelioides</name>
    <dbReference type="NCBI Taxonomy" id="1555241"/>
    <lineage>
        <taxon>Eukaryota</taxon>
        <taxon>Fungi</taxon>
        <taxon>Fungi incertae sedis</taxon>
        <taxon>Chytridiomycota</taxon>
        <taxon>Chytridiomycota incertae sedis</taxon>
        <taxon>Chytridiomycetes</taxon>
        <taxon>Caulochytriales</taxon>
        <taxon>Caulochytriaceae</taxon>
        <taxon>Caulochytrium</taxon>
    </lineage>
</organism>
<dbReference type="Proteomes" id="UP000274922">
    <property type="component" value="Unassembled WGS sequence"/>
</dbReference>
<evidence type="ECO:0000256" key="5">
    <source>
        <dbReference type="ARBA" id="ARBA00023007"/>
    </source>
</evidence>
<dbReference type="PANTHER" id="PTHR15104:SF0">
    <property type="entry name" value="DIHYDROPTERIDINE REDUCTASE"/>
    <property type="match status" value="1"/>
</dbReference>
<protein>
    <recommendedName>
        <fullName evidence="7">Dihydropteridine reductase</fullName>
        <ecNumber evidence="6">1.5.1.34</ecNumber>
    </recommendedName>
    <alternativeName>
        <fullName evidence="8">Quinoid dihydropteridine reductase</fullName>
    </alternativeName>
</protein>
<sequence length="248" mass="25257">MATTKPAAALVYGGTGALGRALVSAFKRVHYHVVSVDFATNSEANANILVERGASTQQTFAQIQTMLTPKDATAPMRFRAIVNAAGGWAGGSAKSGALLSTADAMWQQSVASSLVTAHLASTRGACLDDGGLLVLVGAAAATQPTPGMIGYGLAKAGVHHLVKSLAADGSGLPPAAIVAGILPVTLDTPMNREGMPTADFASWTPPSAVADQVVRWAADPHTCESGALYKVETAAGATRFEPVTQLYA</sequence>
<accession>A0A4P9XCL2</accession>
<dbReference type="PRINTS" id="PR00081">
    <property type="entry name" value="GDHRDH"/>
</dbReference>
<keyword evidence="5" id="KW-0783">Tetrahydrobiopterin biosynthesis</keyword>